<evidence type="ECO:0000256" key="2">
    <source>
        <dbReference type="ARBA" id="ARBA00022723"/>
    </source>
</evidence>
<evidence type="ECO:0000256" key="5">
    <source>
        <dbReference type="ARBA" id="ARBA00023049"/>
    </source>
</evidence>
<sequence length="174" mass="19434">MKKKFWVQIVVLFTFFLVASNAYAYNLLGGKQKTTNIVYHINPSLTSIYHSSLHSAMSAWDSATKLTFKTSSTADAQIFVNGKDFGKTGWNARATNYKDWVVVGNYTDSVIDANYYYMGDMNHFRRQGVFAHEIGHTLGLDHVTNTQQVMCTEADGRAVNVPGQDDIAGINALY</sequence>
<dbReference type="EC" id="3.4.24.-" evidence="8"/>
<dbReference type="GO" id="GO:0008270">
    <property type="term" value="F:zinc ion binding"/>
    <property type="evidence" value="ECO:0007669"/>
    <property type="project" value="InterPro"/>
</dbReference>
<dbReference type="GO" id="GO:0004222">
    <property type="term" value="F:metalloendopeptidase activity"/>
    <property type="evidence" value="ECO:0007669"/>
    <property type="project" value="InterPro"/>
</dbReference>
<name>A0AAW9NUU7_9BACL</name>
<dbReference type="SMART" id="SM00235">
    <property type="entry name" value="ZnMc"/>
    <property type="match status" value="1"/>
</dbReference>
<dbReference type="InterPro" id="IPR006026">
    <property type="entry name" value="Peptidase_Metallo"/>
</dbReference>
<evidence type="ECO:0000256" key="6">
    <source>
        <dbReference type="SAM" id="SignalP"/>
    </source>
</evidence>
<feature type="chain" id="PRO_5043420980" evidence="6">
    <location>
        <begin position="25"/>
        <end position="174"/>
    </location>
</feature>
<dbReference type="GO" id="GO:0006508">
    <property type="term" value="P:proteolysis"/>
    <property type="evidence" value="ECO:0007669"/>
    <property type="project" value="UniProtKB-KW"/>
</dbReference>
<dbReference type="InterPro" id="IPR021190">
    <property type="entry name" value="Pept_M10A"/>
</dbReference>
<dbReference type="GO" id="GO:0031012">
    <property type="term" value="C:extracellular matrix"/>
    <property type="evidence" value="ECO:0007669"/>
    <property type="project" value="InterPro"/>
</dbReference>
<feature type="signal peptide" evidence="6">
    <location>
        <begin position="1"/>
        <end position="24"/>
    </location>
</feature>
<dbReference type="SUPFAM" id="SSF55486">
    <property type="entry name" value="Metalloproteases ('zincins'), catalytic domain"/>
    <property type="match status" value="1"/>
</dbReference>
<protein>
    <submittedName>
        <fullName evidence="8">Matrixin family metalloprotease</fullName>
        <ecNumber evidence="8">3.4.24.-</ecNumber>
    </submittedName>
</protein>
<organism evidence="8 9">
    <name type="scientific">Metasolibacillus meyeri</name>
    <dbReference type="NCBI Taxonomy" id="1071052"/>
    <lineage>
        <taxon>Bacteria</taxon>
        <taxon>Bacillati</taxon>
        <taxon>Bacillota</taxon>
        <taxon>Bacilli</taxon>
        <taxon>Bacillales</taxon>
        <taxon>Caryophanaceae</taxon>
        <taxon>Metasolibacillus</taxon>
    </lineage>
</organism>
<dbReference type="PRINTS" id="PR00138">
    <property type="entry name" value="MATRIXIN"/>
</dbReference>
<dbReference type="PANTHER" id="PTHR10201">
    <property type="entry name" value="MATRIX METALLOPROTEINASE"/>
    <property type="match status" value="1"/>
</dbReference>
<evidence type="ECO:0000259" key="7">
    <source>
        <dbReference type="SMART" id="SM00235"/>
    </source>
</evidence>
<dbReference type="InterPro" id="IPR024079">
    <property type="entry name" value="MetalloPept_cat_dom_sf"/>
</dbReference>
<comment type="caution">
    <text evidence="8">The sequence shown here is derived from an EMBL/GenBank/DDBJ whole genome shotgun (WGS) entry which is preliminary data.</text>
</comment>
<keyword evidence="1" id="KW-0645">Protease</keyword>
<dbReference type="Pfam" id="PF00413">
    <property type="entry name" value="Peptidase_M10"/>
    <property type="match status" value="1"/>
</dbReference>
<keyword evidence="3 8" id="KW-0378">Hydrolase</keyword>
<feature type="domain" description="Peptidase metallopeptidase" evidence="7">
    <location>
        <begin position="28"/>
        <end position="174"/>
    </location>
</feature>
<dbReference type="Proteomes" id="UP001344888">
    <property type="component" value="Unassembled WGS sequence"/>
</dbReference>
<proteinExistence type="predicted"/>
<dbReference type="AlphaFoldDB" id="A0AAW9NUU7"/>
<dbReference type="PANTHER" id="PTHR10201:SF323">
    <property type="entry name" value="MATRIX METALLOPROTEINASE-21"/>
    <property type="match status" value="1"/>
</dbReference>
<dbReference type="RefSeq" id="WP_326124114.1">
    <property type="nucleotide sequence ID" value="NZ_JARSFG010000019.1"/>
</dbReference>
<keyword evidence="2" id="KW-0479">Metal-binding</keyword>
<reference evidence="8 9" key="1">
    <citation type="submission" date="2023-03" db="EMBL/GenBank/DDBJ databases">
        <title>Bacillus Genome Sequencing.</title>
        <authorList>
            <person name="Dunlap C."/>
        </authorList>
    </citation>
    <scope>NUCLEOTIDE SEQUENCE [LARGE SCALE GENOMIC DNA]</scope>
    <source>
        <strain evidence="8 9">B-59205</strain>
    </source>
</reference>
<dbReference type="InterPro" id="IPR001818">
    <property type="entry name" value="Pept_M10_metallopeptidase"/>
</dbReference>
<evidence type="ECO:0000256" key="3">
    <source>
        <dbReference type="ARBA" id="ARBA00022801"/>
    </source>
</evidence>
<keyword evidence="4" id="KW-0862">Zinc</keyword>
<gene>
    <name evidence="8" type="ORF">P9B03_14110</name>
</gene>
<keyword evidence="6" id="KW-0732">Signal</keyword>
<evidence type="ECO:0000313" key="8">
    <source>
        <dbReference type="EMBL" id="MEC1179630.1"/>
    </source>
</evidence>
<keyword evidence="5 8" id="KW-0482">Metalloprotease</keyword>
<accession>A0AAW9NUU7</accession>
<dbReference type="EMBL" id="JARSFG010000019">
    <property type="protein sequence ID" value="MEC1179630.1"/>
    <property type="molecule type" value="Genomic_DNA"/>
</dbReference>
<evidence type="ECO:0000256" key="1">
    <source>
        <dbReference type="ARBA" id="ARBA00022670"/>
    </source>
</evidence>
<dbReference type="Gene3D" id="3.40.390.10">
    <property type="entry name" value="Collagenase (Catalytic Domain)"/>
    <property type="match status" value="1"/>
</dbReference>
<keyword evidence="9" id="KW-1185">Reference proteome</keyword>
<evidence type="ECO:0000256" key="4">
    <source>
        <dbReference type="ARBA" id="ARBA00022833"/>
    </source>
</evidence>
<evidence type="ECO:0000313" key="9">
    <source>
        <dbReference type="Proteomes" id="UP001344888"/>
    </source>
</evidence>